<dbReference type="InterPro" id="IPR012677">
    <property type="entry name" value="Nucleotide-bd_a/b_plait_sf"/>
</dbReference>
<dbReference type="InterPro" id="IPR000504">
    <property type="entry name" value="RRM_dom"/>
</dbReference>
<sequence length="91" mass="9759">MNLYVGNISPSVQHAELLNMFEGMGQVLYAKLAGSKNENSEDNKGYAFVYVPNDECARNAVASLNGTLLKGEKLTVSPMVERPGVVGGILK</sequence>
<dbReference type="Proteomes" id="UP000177950">
    <property type="component" value="Unassembled WGS sequence"/>
</dbReference>
<proteinExistence type="predicted"/>
<dbReference type="InterPro" id="IPR050502">
    <property type="entry name" value="Euk_RNA-bind_prot"/>
</dbReference>
<evidence type="ECO:0000313" key="4">
    <source>
        <dbReference type="Proteomes" id="UP000177950"/>
    </source>
</evidence>
<evidence type="ECO:0000256" key="1">
    <source>
        <dbReference type="ARBA" id="ARBA00022884"/>
    </source>
</evidence>
<evidence type="ECO:0000259" key="2">
    <source>
        <dbReference type="PROSITE" id="PS50102"/>
    </source>
</evidence>
<organism evidence="3 4">
    <name type="scientific">Candidatus Muproteobacteria bacterium RBG_19FT_COMBO_61_10</name>
    <dbReference type="NCBI Taxonomy" id="1817761"/>
    <lineage>
        <taxon>Bacteria</taxon>
        <taxon>Pseudomonadati</taxon>
        <taxon>Pseudomonadota</taxon>
        <taxon>Candidatus Muproteobacteria</taxon>
    </lineage>
</organism>
<dbReference type="PANTHER" id="PTHR48025">
    <property type="entry name" value="OS02G0815200 PROTEIN"/>
    <property type="match status" value="1"/>
</dbReference>
<dbReference type="InterPro" id="IPR035979">
    <property type="entry name" value="RBD_domain_sf"/>
</dbReference>
<evidence type="ECO:0000313" key="3">
    <source>
        <dbReference type="EMBL" id="OGI57257.1"/>
    </source>
</evidence>
<keyword evidence="1" id="KW-0694">RNA-binding</keyword>
<protein>
    <recommendedName>
        <fullName evidence="2">RRM domain-containing protein</fullName>
    </recommendedName>
</protein>
<dbReference type="GO" id="GO:0003729">
    <property type="term" value="F:mRNA binding"/>
    <property type="evidence" value="ECO:0007669"/>
    <property type="project" value="TreeGrafter"/>
</dbReference>
<dbReference type="PROSITE" id="PS50102">
    <property type="entry name" value="RRM"/>
    <property type="match status" value="1"/>
</dbReference>
<dbReference type="SMART" id="SM00360">
    <property type="entry name" value="RRM"/>
    <property type="match status" value="1"/>
</dbReference>
<dbReference type="EMBL" id="MFSV01000142">
    <property type="protein sequence ID" value="OGI57257.1"/>
    <property type="molecule type" value="Genomic_DNA"/>
</dbReference>
<dbReference type="CDD" id="cd00590">
    <property type="entry name" value="RRM_SF"/>
    <property type="match status" value="1"/>
</dbReference>
<gene>
    <name evidence="3" type="ORF">A2V58_07035</name>
</gene>
<name>A0A1F6UIP9_9PROT</name>
<dbReference type="AlphaFoldDB" id="A0A1F6UIP9"/>
<dbReference type="SUPFAM" id="SSF54928">
    <property type="entry name" value="RNA-binding domain, RBD"/>
    <property type="match status" value="1"/>
</dbReference>
<feature type="domain" description="RRM" evidence="2">
    <location>
        <begin position="1"/>
        <end position="81"/>
    </location>
</feature>
<dbReference type="PANTHER" id="PTHR48025:SF1">
    <property type="entry name" value="RRM DOMAIN-CONTAINING PROTEIN"/>
    <property type="match status" value="1"/>
</dbReference>
<dbReference type="Gene3D" id="3.30.70.330">
    <property type="match status" value="1"/>
</dbReference>
<reference evidence="3 4" key="1">
    <citation type="journal article" date="2016" name="Nat. Commun.">
        <title>Thousands of microbial genomes shed light on interconnected biogeochemical processes in an aquifer system.</title>
        <authorList>
            <person name="Anantharaman K."/>
            <person name="Brown C.T."/>
            <person name="Hug L.A."/>
            <person name="Sharon I."/>
            <person name="Castelle C.J."/>
            <person name="Probst A.J."/>
            <person name="Thomas B.C."/>
            <person name="Singh A."/>
            <person name="Wilkins M.J."/>
            <person name="Karaoz U."/>
            <person name="Brodie E.L."/>
            <person name="Williams K.H."/>
            <person name="Hubbard S.S."/>
            <person name="Banfield J.F."/>
        </authorList>
    </citation>
    <scope>NUCLEOTIDE SEQUENCE [LARGE SCALE GENOMIC DNA]</scope>
</reference>
<comment type="caution">
    <text evidence="3">The sequence shown here is derived from an EMBL/GenBank/DDBJ whole genome shotgun (WGS) entry which is preliminary data.</text>
</comment>
<accession>A0A1F6UIP9</accession>
<dbReference type="Pfam" id="PF00076">
    <property type="entry name" value="RRM_1"/>
    <property type="match status" value="1"/>
</dbReference>